<accession>K9B8H7</accession>
<dbReference type="RefSeq" id="WP_009382287.1">
    <property type="nucleotide sequence ID" value="NZ_AMSQ01000003.1"/>
</dbReference>
<reference evidence="1 2" key="1">
    <citation type="journal article" date="2013" name="Genome Announc.">
        <title>Genome Sequence of Staphylococcus massiliensis Strain S46, Isolated from the Surface of Healthy Human Skin.</title>
        <authorList>
            <person name="Srivastav R."/>
            <person name="Singh A."/>
            <person name="Jangir P.K."/>
            <person name="Kumari C."/>
            <person name="Muduli S."/>
            <person name="Sharma R."/>
        </authorList>
    </citation>
    <scope>NUCLEOTIDE SEQUENCE [LARGE SCALE GENOMIC DNA]</scope>
    <source>
        <strain evidence="1 2">S46</strain>
    </source>
</reference>
<name>K9B8H7_9STAP</name>
<evidence type="ECO:0000313" key="2">
    <source>
        <dbReference type="Proteomes" id="UP000009885"/>
    </source>
</evidence>
<dbReference type="EMBL" id="AMSQ01000003">
    <property type="protein sequence ID" value="EKU50065.1"/>
    <property type="molecule type" value="Genomic_DNA"/>
</dbReference>
<dbReference type="AlphaFoldDB" id="K9B8H7"/>
<comment type="caution">
    <text evidence="1">The sequence shown here is derived from an EMBL/GenBank/DDBJ whole genome shotgun (WGS) entry which is preliminary data.</text>
</comment>
<dbReference type="OrthoDB" id="2408057at2"/>
<evidence type="ECO:0000313" key="1">
    <source>
        <dbReference type="EMBL" id="EKU50065.1"/>
    </source>
</evidence>
<dbReference type="PATRIC" id="fig|1229783.3.peg.469"/>
<dbReference type="eggNOG" id="ENOG5030C9E">
    <property type="taxonomic scope" value="Bacteria"/>
</dbReference>
<sequence length="121" mass="14672">MRESLQPFRNKNITVTATVNKVFYQSQFNIQETFEPNVRILMTKVHIGGERIDHIWLYERNKYYKRFKSLIGKRVKFKATVVPYVKKRDGIFIEDYGIKPRDKVFTIDEYRSYMNQMHKRG</sequence>
<organism evidence="1 2">
    <name type="scientific">Staphylococcus massiliensis S46</name>
    <dbReference type="NCBI Taxonomy" id="1229783"/>
    <lineage>
        <taxon>Bacteria</taxon>
        <taxon>Bacillati</taxon>
        <taxon>Bacillota</taxon>
        <taxon>Bacilli</taxon>
        <taxon>Bacillales</taxon>
        <taxon>Staphylococcaceae</taxon>
        <taxon>Staphylococcus</taxon>
    </lineage>
</organism>
<proteinExistence type="predicted"/>
<protein>
    <submittedName>
        <fullName evidence="1">Uncharacterized protein</fullName>
    </submittedName>
</protein>
<dbReference type="STRING" id="1229783.C273_02313"/>
<keyword evidence="2" id="KW-1185">Reference proteome</keyword>
<gene>
    <name evidence="1" type="ORF">C273_02313</name>
</gene>
<dbReference type="Proteomes" id="UP000009885">
    <property type="component" value="Unassembled WGS sequence"/>
</dbReference>